<gene>
    <name evidence="2" type="ORF">CBOVIS_LOCUS7217</name>
</gene>
<organism evidence="2 3">
    <name type="scientific">Caenorhabditis bovis</name>
    <dbReference type="NCBI Taxonomy" id="2654633"/>
    <lineage>
        <taxon>Eukaryota</taxon>
        <taxon>Metazoa</taxon>
        <taxon>Ecdysozoa</taxon>
        <taxon>Nematoda</taxon>
        <taxon>Chromadorea</taxon>
        <taxon>Rhabditida</taxon>
        <taxon>Rhabditina</taxon>
        <taxon>Rhabditomorpha</taxon>
        <taxon>Rhabditoidea</taxon>
        <taxon>Rhabditidae</taxon>
        <taxon>Peloderinae</taxon>
        <taxon>Caenorhabditis</taxon>
    </lineage>
</organism>
<name>A0A8S1EUC3_9PELO</name>
<evidence type="ECO:0000313" key="2">
    <source>
        <dbReference type="EMBL" id="CAB3404961.1"/>
    </source>
</evidence>
<feature type="compositionally biased region" description="Basic residues" evidence="1">
    <location>
        <begin position="142"/>
        <end position="151"/>
    </location>
</feature>
<feature type="compositionally biased region" description="Basic and acidic residues" evidence="1">
    <location>
        <begin position="127"/>
        <end position="136"/>
    </location>
</feature>
<feature type="compositionally biased region" description="Basic and acidic residues" evidence="1">
    <location>
        <begin position="152"/>
        <end position="161"/>
    </location>
</feature>
<feature type="compositionally biased region" description="Basic residues" evidence="1">
    <location>
        <begin position="165"/>
        <end position="176"/>
    </location>
</feature>
<feature type="compositionally biased region" description="Polar residues" evidence="1">
    <location>
        <begin position="93"/>
        <end position="105"/>
    </location>
</feature>
<comment type="caution">
    <text evidence="2">The sequence shown here is derived from an EMBL/GenBank/DDBJ whole genome shotgun (WGS) entry which is preliminary data.</text>
</comment>
<protein>
    <submittedName>
        <fullName evidence="2">Uncharacterized protein</fullName>
    </submittedName>
</protein>
<sequence>MLKMHINQYGSENEERRQRRREMAGKDDNEPPVGADASKIVAPARKPSNELNKENKDEHPGAEIKEVKDDAKEELALKTAVGQILPPEEEEASGSNAKLSKSVSDNTDKLRSVKKRSKKRRSVKKSSSFDRYRAIDKSASSRSRKKSKVRHKEYQPMKRDASSSVKKRKKKKSIGKKPKEETILRQIFNKAKSTFKVKIDNRLGDTYVPISDEFDKEPDVEPVFEPDEVVAHDGPPLNNENNGKLFINGLPFWCIKDEKPPPEYSCNFADLVKDVVDKKIKLLSALPEPNDLDPYHPADYLNSRDREYFSDPKRLLTNTIRSLVGCNGAVQEETAKSSRNSMTSTITWVVPTQILIYNRKCRTQKALANPFVPGQNLRKRKKRKKKKNGKTANALTPPNAT</sequence>
<feature type="compositionally biased region" description="Polar residues" evidence="1">
    <location>
        <begin position="390"/>
        <end position="401"/>
    </location>
</feature>
<dbReference type="EMBL" id="CADEPM010000004">
    <property type="protein sequence ID" value="CAB3404961.1"/>
    <property type="molecule type" value="Genomic_DNA"/>
</dbReference>
<feature type="compositionally biased region" description="Basic and acidic residues" evidence="1">
    <location>
        <begin position="47"/>
        <end position="76"/>
    </location>
</feature>
<dbReference type="Proteomes" id="UP000494206">
    <property type="component" value="Unassembled WGS sequence"/>
</dbReference>
<feature type="compositionally biased region" description="Basic residues" evidence="1">
    <location>
        <begin position="377"/>
        <end position="389"/>
    </location>
</feature>
<feature type="compositionally biased region" description="Basic residues" evidence="1">
    <location>
        <begin position="112"/>
        <end position="124"/>
    </location>
</feature>
<dbReference type="OrthoDB" id="5883872at2759"/>
<dbReference type="AlphaFoldDB" id="A0A8S1EUC3"/>
<evidence type="ECO:0000313" key="3">
    <source>
        <dbReference type="Proteomes" id="UP000494206"/>
    </source>
</evidence>
<reference evidence="2 3" key="1">
    <citation type="submission" date="2020-04" db="EMBL/GenBank/DDBJ databases">
        <authorList>
            <person name="Laetsch R D."/>
            <person name="Stevens L."/>
            <person name="Kumar S."/>
            <person name="Blaxter L. M."/>
        </authorList>
    </citation>
    <scope>NUCLEOTIDE SEQUENCE [LARGE SCALE GENOMIC DNA]</scope>
</reference>
<feature type="region of interest" description="Disordered" evidence="1">
    <location>
        <begin position="1"/>
        <end position="178"/>
    </location>
</feature>
<feature type="region of interest" description="Disordered" evidence="1">
    <location>
        <begin position="376"/>
        <end position="401"/>
    </location>
</feature>
<accession>A0A8S1EUC3</accession>
<proteinExistence type="predicted"/>
<evidence type="ECO:0000256" key="1">
    <source>
        <dbReference type="SAM" id="MobiDB-lite"/>
    </source>
</evidence>
<keyword evidence="3" id="KW-1185">Reference proteome</keyword>
<feature type="compositionally biased region" description="Basic and acidic residues" evidence="1">
    <location>
        <begin position="13"/>
        <end position="29"/>
    </location>
</feature>